<dbReference type="EMBL" id="JANIEX010000083">
    <property type="protein sequence ID" value="KAJ3574027.1"/>
    <property type="molecule type" value="Genomic_DNA"/>
</dbReference>
<dbReference type="Gene3D" id="6.10.140.200">
    <property type="match status" value="1"/>
</dbReference>
<evidence type="ECO:0000256" key="8">
    <source>
        <dbReference type="RuleBase" id="RU364060"/>
    </source>
</evidence>
<evidence type="ECO:0000256" key="7">
    <source>
        <dbReference type="ARBA" id="ARBA00023242"/>
    </source>
</evidence>
<dbReference type="InterPro" id="IPR044888">
    <property type="entry name" value="Mediatior_Med7_sf"/>
</dbReference>
<reference evidence="10" key="1">
    <citation type="submission" date="2022-07" db="EMBL/GenBank/DDBJ databases">
        <title>Genome Sequence of Leucocoprinus birnbaumii.</title>
        <authorList>
            <person name="Buettner E."/>
        </authorList>
    </citation>
    <scope>NUCLEOTIDE SEQUENCE</scope>
    <source>
        <strain evidence="10">VT141</strain>
    </source>
</reference>
<evidence type="ECO:0000256" key="9">
    <source>
        <dbReference type="SAM" id="Coils"/>
    </source>
</evidence>
<keyword evidence="7 8" id="KW-0539">Nucleus</keyword>
<organism evidence="10 11">
    <name type="scientific">Leucocoprinus birnbaumii</name>
    <dbReference type="NCBI Taxonomy" id="56174"/>
    <lineage>
        <taxon>Eukaryota</taxon>
        <taxon>Fungi</taxon>
        <taxon>Dikarya</taxon>
        <taxon>Basidiomycota</taxon>
        <taxon>Agaricomycotina</taxon>
        <taxon>Agaricomycetes</taxon>
        <taxon>Agaricomycetidae</taxon>
        <taxon>Agaricales</taxon>
        <taxon>Agaricineae</taxon>
        <taxon>Agaricaceae</taxon>
        <taxon>Leucocoprinus</taxon>
    </lineage>
</organism>
<dbReference type="PANTHER" id="PTHR21428:SF11">
    <property type="entry name" value="MEDIATOR OF RNA POLYMERASE II TRANSCRIPTION SUBUNIT 7"/>
    <property type="match status" value="1"/>
</dbReference>
<comment type="subcellular location">
    <subcellularLocation>
        <location evidence="1 8">Nucleus</location>
    </subcellularLocation>
</comment>
<dbReference type="GO" id="GO:0006357">
    <property type="term" value="P:regulation of transcription by RNA polymerase II"/>
    <property type="evidence" value="ECO:0007669"/>
    <property type="project" value="InterPro"/>
</dbReference>
<gene>
    <name evidence="10" type="ORF">NP233_g2051</name>
</gene>
<comment type="subunit">
    <text evidence="8">Component of the Mediator complex.</text>
</comment>
<evidence type="ECO:0000256" key="3">
    <source>
        <dbReference type="ARBA" id="ARBA00020631"/>
    </source>
</evidence>
<evidence type="ECO:0000256" key="6">
    <source>
        <dbReference type="ARBA" id="ARBA00023163"/>
    </source>
</evidence>
<comment type="caution">
    <text evidence="10">The sequence shown here is derived from an EMBL/GenBank/DDBJ whole genome shotgun (WGS) entry which is preliminary data.</text>
</comment>
<evidence type="ECO:0000256" key="4">
    <source>
        <dbReference type="ARBA" id="ARBA00023015"/>
    </source>
</evidence>
<feature type="coiled-coil region" evidence="9">
    <location>
        <begin position="187"/>
        <end position="214"/>
    </location>
</feature>
<evidence type="ECO:0000256" key="5">
    <source>
        <dbReference type="ARBA" id="ARBA00023159"/>
    </source>
</evidence>
<dbReference type="Proteomes" id="UP001213000">
    <property type="component" value="Unassembled WGS sequence"/>
</dbReference>
<keyword evidence="6 8" id="KW-0804">Transcription</keyword>
<dbReference type="Pfam" id="PF05983">
    <property type="entry name" value="Med7"/>
    <property type="match status" value="1"/>
</dbReference>
<evidence type="ECO:0000256" key="2">
    <source>
        <dbReference type="ARBA" id="ARBA00009994"/>
    </source>
</evidence>
<dbReference type="SUPFAM" id="SSF140718">
    <property type="entry name" value="Mediator hinge subcomplex-like"/>
    <property type="match status" value="1"/>
</dbReference>
<evidence type="ECO:0000313" key="10">
    <source>
        <dbReference type="EMBL" id="KAJ3574027.1"/>
    </source>
</evidence>
<dbReference type="GO" id="GO:0016592">
    <property type="term" value="C:mediator complex"/>
    <property type="evidence" value="ECO:0007669"/>
    <property type="project" value="InterPro"/>
</dbReference>
<dbReference type="Gene3D" id="6.10.140.1520">
    <property type="match status" value="1"/>
</dbReference>
<dbReference type="PANTHER" id="PTHR21428">
    <property type="entry name" value="MEDIATOR OF RNA POLYMERASE II TRANSCRIPTION SUBUNIT 7"/>
    <property type="match status" value="1"/>
</dbReference>
<evidence type="ECO:0000256" key="1">
    <source>
        <dbReference type="ARBA" id="ARBA00004123"/>
    </source>
</evidence>
<keyword evidence="11" id="KW-1185">Reference proteome</keyword>
<sequence length="266" mass="30533">MEDDETELQNPFPSPPSHYTKYSTHNLRLLSLLRERAGDDVQNINQREVLSDQTEVPDWELTQLEKPRVDWILDEPEAYYDVFGDRWFVKDKILSLGDAGGNQLYPSDPTIDRRPALRSILRSLLVTYSSLMSSLLLPPPLNPEEPPEWQRHVDWISNLTTNLMAAANDLRPVQARGNLESMMRRQLELRREETKALHEKCDALEDKLREIRSSVANIPTAQSWQLTNVPRGASNGNSLIPLDSQSAQKNQQLSDVDVLLWAEQIR</sequence>
<dbReference type="GO" id="GO:0070847">
    <property type="term" value="C:core mediator complex"/>
    <property type="evidence" value="ECO:0007669"/>
    <property type="project" value="TreeGrafter"/>
</dbReference>
<name>A0AAD5VZ24_9AGAR</name>
<protein>
    <recommendedName>
        <fullName evidence="3 8">Mediator of RNA polymerase II transcription subunit 7</fullName>
    </recommendedName>
</protein>
<evidence type="ECO:0000313" key="11">
    <source>
        <dbReference type="Proteomes" id="UP001213000"/>
    </source>
</evidence>
<dbReference type="InterPro" id="IPR037212">
    <property type="entry name" value="Med7/Med21-like"/>
</dbReference>
<keyword evidence="4 8" id="KW-0805">Transcription regulation</keyword>
<comment type="function">
    <text evidence="8">Component of the Mediator complex, a coactivator involved in the regulated transcription of nearly all RNA polymerase II-dependent genes. Mediator functions as a bridge to convey information from gene-specific regulatory proteins to the basal RNA polymerase II transcription machinery.</text>
</comment>
<dbReference type="GO" id="GO:0003712">
    <property type="term" value="F:transcription coregulator activity"/>
    <property type="evidence" value="ECO:0007669"/>
    <property type="project" value="InterPro"/>
</dbReference>
<comment type="similarity">
    <text evidence="2 8">Belongs to the Mediator complex subunit 7 family.</text>
</comment>
<dbReference type="AlphaFoldDB" id="A0AAD5VZ24"/>
<accession>A0AAD5VZ24</accession>
<keyword evidence="9" id="KW-0175">Coiled coil</keyword>
<keyword evidence="5 8" id="KW-0010">Activator</keyword>
<dbReference type="InterPro" id="IPR009244">
    <property type="entry name" value="Mediatior_Med7"/>
</dbReference>
<proteinExistence type="inferred from homology"/>